<dbReference type="AlphaFoldDB" id="A0A2P4YGV6"/>
<accession>A0A2P4YGV6</accession>
<gene>
    <name evidence="2" type="ORF">PHPALM_5647</name>
</gene>
<organism evidence="2 3">
    <name type="scientific">Phytophthora palmivora</name>
    <dbReference type="NCBI Taxonomy" id="4796"/>
    <lineage>
        <taxon>Eukaryota</taxon>
        <taxon>Sar</taxon>
        <taxon>Stramenopiles</taxon>
        <taxon>Oomycota</taxon>
        <taxon>Peronosporomycetes</taxon>
        <taxon>Peronosporales</taxon>
        <taxon>Peronosporaceae</taxon>
        <taxon>Phytophthora</taxon>
    </lineage>
</organism>
<keyword evidence="1" id="KW-0732">Signal</keyword>
<sequence>MKSIAVITVALVYLMSFVTADHQPGTMTTDQDDPSSDCCDLAITSGLRGHSAVGVLTNTINAKNNNILVTKSNIRLSMSDRMKLAHTIKEMLSNSPEASAFSDVSTEDLFGLLSNIATNPAVLSNAAGIISSAASGNTGALAGHVVGLLGAALPAVIPTPAPAPVAVETPAPVVAPEVPAGGAPEVPNTSAYPMNHKGLSRGLRKLNLNCLGGDGMLFR</sequence>
<protein>
    <submittedName>
        <fullName evidence="2">Uncharacterized protein</fullName>
    </submittedName>
</protein>
<comment type="caution">
    <text evidence="2">The sequence shown here is derived from an EMBL/GenBank/DDBJ whole genome shotgun (WGS) entry which is preliminary data.</text>
</comment>
<evidence type="ECO:0000313" key="3">
    <source>
        <dbReference type="Proteomes" id="UP000237271"/>
    </source>
</evidence>
<reference evidence="2 3" key="1">
    <citation type="journal article" date="2017" name="Genome Biol. Evol.">
        <title>Phytophthora megakarya and P. palmivora, closely related causal agents of cacao black pod rot, underwent increases in genome sizes and gene numbers by different mechanisms.</title>
        <authorList>
            <person name="Ali S.S."/>
            <person name="Shao J."/>
            <person name="Lary D.J."/>
            <person name="Kronmiller B."/>
            <person name="Shen D."/>
            <person name="Strem M.D."/>
            <person name="Amoako-Attah I."/>
            <person name="Akrofi A.Y."/>
            <person name="Begoude B.A."/>
            <person name="Ten Hoopen G.M."/>
            <person name="Coulibaly K."/>
            <person name="Kebe B.I."/>
            <person name="Melnick R.L."/>
            <person name="Guiltinan M.J."/>
            <person name="Tyler B.M."/>
            <person name="Meinhardt L.W."/>
            <person name="Bailey B.A."/>
        </authorList>
    </citation>
    <scope>NUCLEOTIDE SEQUENCE [LARGE SCALE GENOMIC DNA]</scope>
    <source>
        <strain evidence="3">sbr112.9</strain>
    </source>
</reference>
<name>A0A2P4YGV6_9STRA</name>
<feature type="chain" id="PRO_5015144592" evidence="1">
    <location>
        <begin position="21"/>
        <end position="219"/>
    </location>
</feature>
<dbReference type="EMBL" id="NCKW01003056">
    <property type="protein sequence ID" value="POM77035.1"/>
    <property type="molecule type" value="Genomic_DNA"/>
</dbReference>
<dbReference type="OrthoDB" id="166971at2759"/>
<feature type="signal peptide" evidence="1">
    <location>
        <begin position="1"/>
        <end position="20"/>
    </location>
</feature>
<dbReference type="Proteomes" id="UP000237271">
    <property type="component" value="Unassembled WGS sequence"/>
</dbReference>
<keyword evidence="3" id="KW-1185">Reference proteome</keyword>
<evidence type="ECO:0000313" key="2">
    <source>
        <dbReference type="EMBL" id="POM77035.1"/>
    </source>
</evidence>
<evidence type="ECO:0000256" key="1">
    <source>
        <dbReference type="SAM" id="SignalP"/>
    </source>
</evidence>
<proteinExistence type="predicted"/>